<organism evidence="1 2">
    <name type="scientific">Pseudobutyrivibrio xylanivorans</name>
    <dbReference type="NCBI Taxonomy" id="185007"/>
    <lineage>
        <taxon>Bacteria</taxon>
        <taxon>Bacillati</taxon>
        <taxon>Bacillota</taxon>
        <taxon>Clostridia</taxon>
        <taxon>Lachnospirales</taxon>
        <taxon>Lachnospiraceae</taxon>
        <taxon>Pseudobutyrivibrio</taxon>
    </lineage>
</organism>
<accession>A0A6M0LID5</accession>
<evidence type="ECO:0000313" key="2">
    <source>
        <dbReference type="Proteomes" id="UP000473091"/>
    </source>
</evidence>
<gene>
    <name evidence="1" type="ORF">F0Q01_10445</name>
</gene>
<dbReference type="AlphaFoldDB" id="A0A6M0LID5"/>
<proteinExistence type="predicted"/>
<name>A0A6M0LID5_PSEXY</name>
<protein>
    <submittedName>
        <fullName evidence="1">Uncharacterized protein</fullName>
    </submittedName>
</protein>
<dbReference type="EMBL" id="VTVE01000003">
    <property type="protein sequence ID" value="NEX02295.1"/>
    <property type="molecule type" value="Genomic_DNA"/>
</dbReference>
<dbReference type="Proteomes" id="UP000473091">
    <property type="component" value="Unassembled WGS sequence"/>
</dbReference>
<evidence type="ECO:0000313" key="1">
    <source>
        <dbReference type="EMBL" id="NEX02295.1"/>
    </source>
</evidence>
<reference evidence="1 2" key="2">
    <citation type="submission" date="2020-03" db="EMBL/GenBank/DDBJ databases">
        <title>Investigating the evolutionary divergence of the Butyrivibrio group.</title>
        <authorList>
            <person name="Skvortsov T."/>
            <person name="Santos F.G."/>
            <person name="Ting K.S."/>
            <person name="Creevey C.J."/>
        </authorList>
    </citation>
    <scope>NUCLEOTIDE SEQUENCE [LARGE SCALE GENOMIC DNA]</scope>
    <source>
        <strain evidence="1 2">MZ8</strain>
    </source>
</reference>
<comment type="caution">
    <text evidence="1">The sequence shown here is derived from an EMBL/GenBank/DDBJ whole genome shotgun (WGS) entry which is preliminary data.</text>
</comment>
<reference evidence="1 2" key="1">
    <citation type="submission" date="2019-09" db="EMBL/GenBank/DDBJ databases">
        <authorList>
            <person name="Pidcock S.E."/>
            <person name="Huws S.A."/>
        </authorList>
    </citation>
    <scope>NUCLEOTIDE SEQUENCE [LARGE SCALE GENOMIC DNA]</scope>
    <source>
        <strain evidence="1 2">MZ8</strain>
    </source>
</reference>
<dbReference type="RefSeq" id="WP_090488722.1">
    <property type="nucleotide sequence ID" value="NZ_VTVE01000003.1"/>
</dbReference>
<sequence>MSRENEYPEILEEIKKEVKDVDLWVASFDVIPVRMVQVDETGAYNAFLTNKISSRLKGTLYCHVFMKMPKSMQNFFRRIVGKNPK</sequence>